<dbReference type="Pfam" id="PF00622">
    <property type="entry name" value="SPRY"/>
    <property type="match status" value="1"/>
</dbReference>
<evidence type="ECO:0000256" key="2">
    <source>
        <dbReference type="ARBA" id="ARBA00022833"/>
    </source>
</evidence>
<dbReference type="SMART" id="SM00336">
    <property type="entry name" value="BBOX"/>
    <property type="match status" value="1"/>
</dbReference>
<name>A0A672H853_SALFA</name>
<dbReference type="Pfam" id="PF13765">
    <property type="entry name" value="PRY"/>
    <property type="match status" value="1"/>
</dbReference>
<dbReference type="RefSeq" id="XP_029963448.1">
    <property type="nucleotide sequence ID" value="XM_030107588.1"/>
</dbReference>
<feature type="coiled-coil region" evidence="4">
    <location>
        <begin position="149"/>
        <end position="194"/>
    </location>
</feature>
<dbReference type="InterPro" id="IPR003877">
    <property type="entry name" value="SPRY_dom"/>
</dbReference>
<accession>A0A672H853</accession>
<dbReference type="Proteomes" id="UP000472267">
    <property type="component" value="Chromosome 13"/>
</dbReference>
<proteinExistence type="predicted"/>
<dbReference type="InterPro" id="IPR003879">
    <property type="entry name" value="Butyrophylin_SPRY"/>
</dbReference>
<feature type="region of interest" description="Disordered" evidence="5">
    <location>
        <begin position="1"/>
        <end position="27"/>
    </location>
</feature>
<dbReference type="Gene3D" id="3.30.160.60">
    <property type="entry name" value="Classic Zinc Finger"/>
    <property type="match status" value="1"/>
</dbReference>
<dbReference type="SUPFAM" id="SSF57845">
    <property type="entry name" value="B-box zinc-binding domain"/>
    <property type="match status" value="1"/>
</dbReference>
<dbReference type="InParanoid" id="A0A672H853"/>
<dbReference type="Gene3D" id="2.60.120.920">
    <property type="match status" value="1"/>
</dbReference>
<dbReference type="RefSeq" id="XP_029963447.1">
    <property type="nucleotide sequence ID" value="XM_030107587.1"/>
</dbReference>
<feature type="domain" description="B box-type" evidence="6">
    <location>
        <begin position="46"/>
        <end position="87"/>
    </location>
</feature>
<dbReference type="Pfam" id="PF00643">
    <property type="entry name" value="zf-B_box"/>
    <property type="match status" value="1"/>
</dbReference>
<keyword evidence="9" id="KW-1185">Reference proteome</keyword>
<dbReference type="PANTHER" id="PTHR24103">
    <property type="entry name" value="E3 UBIQUITIN-PROTEIN LIGASE TRIM"/>
    <property type="match status" value="1"/>
</dbReference>
<evidence type="ECO:0000256" key="3">
    <source>
        <dbReference type="PROSITE-ProRule" id="PRU00024"/>
    </source>
</evidence>
<organism evidence="8 9">
    <name type="scientific">Salarias fasciatus</name>
    <name type="common">Jewelled blenny</name>
    <name type="synonym">Blennius fasciatus</name>
    <dbReference type="NCBI Taxonomy" id="181472"/>
    <lineage>
        <taxon>Eukaryota</taxon>
        <taxon>Metazoa</taxon>
        <taxon>Chordata</taxon>
        <taxon>Craniata</taxon>
        <taxon>Vertebrata</taxon>
        <taxon>Euteleostomi</taxon>
        <taxon>Actinopterygii</taxon>
        <taxon>Neopterygii</taxon>
        <taxon>Teleostei</taxon>
        <taxon>Neoteleostei</taxon>
        <taxon>Acanthomorphata</taxon>
        <taxon>Ovalentaria</taxon>
        <taxon>Blenniimorphae</taxon>
        <taxon>Blenniiformes</taxon>
        <taxon>Blennioidei</taxon>
        <taxon>Blenniidae</taxon>
        <taxon>Salariinae</taxon>
        <taxon>Salarias</taxon>
    </lineage>
</organism>
<evidence type="ECO:0000259" key="6">
    <source>
        <dbReference type="PROSITE" id="PS50119"/>
    </source>
</evidence>
<reference evidence="8" key="3">
    <citation type="submission" date="2025-09" db="UniProtKB">
        <authorList>
            <consortium name="Ensembl"/>
        </authorList>
    </citation>
    <scope>IDENTIFICATION</scope>
</reference>
<dbReference type="RefSeq" id="XP_029963446.1">
    <property type="nucleotide sequence ID" value="XM_030107586.1"/>
</dbReference>
<dbReference type="SUPFAM" id="SSF49899">
    <property type="entry name" value="Concanavalin A-like lectins/glucanases"/>
    <property type="match status" value="1"/>
</dbReference>
<dbReference type="GeneID" id="115399903"/>
<gene>
    <name evidence="8" type="primary">LOC115399903</name>
</gene>
<keyword evidence="1 3" id="KW-0863">Zinc-finger</keyword>
<dbReference type="PRINTS" id="PR01407">
    <property type="entry name" value="BUTYPHLNCDUF"/>
</dbReference>
<dbReference type="GO" id="GO:0008270">
    <property type="term" value="F:zinc ion binding"/>
    <property type="evidence" value="ECO:0007669"/>
    <property type="project" value="UniProtKB-KW"/>
</dbReference>
<keyword evidence="4" id="KW-0175">Coiled coil</keyword>
<dbReference type="InterPro" id="IPR043136">
    <property type="entry name" value="B30.2/SPRY_sf"/>
</dbReference>
<dbReference type="PROSITE" id="PS50119">
    <property type="entry name" value="ZF_BBOX"/>
    <property type="match status" value="1"/>
</dbReference>
<dbReference type="RefSeq" id="XP_029963445.1">
    <property type="nucleotide sequence ID" value="XM_030107585.1"/>
</dbReference>
<reference evidence="8" key="1">
    <citation type="submission" date="2019-06" db="EMBL/GenBank/DDBJ databases">
        <authorList>
            <consortium name="Wellcome Sanger Institute Data Sharing"/>
        </authorList>
    </citation>
    <scope>NUCLEOTIDE SEQUENCE [LARGE SCALE GENOMIC DNA]</scope>
</reference>
<dbReference type="InterPro" id="IPR050143">
    <property type="entry name" value="TRIM/RBCC"/>
</dbReference>
<dbReference type="InterPro" id="IPR001870">
    <property type="entry name" value="B30.2/SPRY"/>
</dbReference>
<protein>
    <submittedName>
        <fullName evidence="8">Tripartite motif-containing protein 35-like</fullName>
    </submittedName>
</protein>
<dbReference type="AlphaFoldDB" id="A0A672H853"/>
<dbReference type="OMA" id="CEEFETR"/>
<dbReference type="Ensembl" id="ENSSFAT00005026268.1">
    <property type="protein sequence ID" value="ENSSFAP00005025257.1"/>
    <property type="gene ID" value="ENSSFAG00005012995.1"/>
</dbReference>
<evidence type="ECO:0000256" key="5">
    <source>
        <dbReference type="SAM" id="MobiDB-lite"/>
    </source>
</evidence>
<evidence type="ECO:0000313" key="8">
    <source>
        <dbReference type="Ensembl" id="ENSSFAP00005025257.1"/>
    </source>
</evidence>
<sequence length="427" mass="47809">MASGAEETPGVPRCPGGGGACDPLKKTPSEPEVGALCSLETPSEPDRGALCSRHSEELVLFCEDRQQLLCVSCRVSEEHGRHTVRDVQEAAGRRRQQLKERLQPLRQRLKRHERLALELDLAAEHLKVQARRTESQIQETFRKLRRFLSEEEEARLAALRAEEEQKSRAVEDKMEALRTETAALEDTVRATEQELRAPDVSFLSSYQAAVQRVQSRPLLDPPRLSSGALIHQAQHLGNLAFNIWEKMKDLVSYCPLILDPNTAHPDLVLSEDLTCLTGGDWQTLPENPERFDPSCSVLSSRGFTSGTHSWQLEVGHSVSWSLGVAVASVQRKDDIWSGFWEVGLHDGKYFEWAPPAPLTVLPVQNRLDRIRMSLDCDEGTLTFSDPETLQHLHTFTLTCTEELLPVVSTEDGVRVSHCHVSVLVDPL</sequence>
<dbReference type="FunCoup" id="A0A672H853">
    <property type="interactions" value="178"/>
</dbReference>
<dbReference type="InterPro" id="IPR000315">
    <property type="entry name" value="Znf_B-box"/>
</dbReference>
<keyword evidence="1 3" id="KW-0479">Metal-binding</keyword>
<dbReference type="InterPro" id="IPR006574">
    <property type="entry name" value="PRY"/>
</dbReference>
<evidence type="ECO:0000256" key="4">
    <source>
        <dbReference type="SAM" id="Coils"/>
    </source>
</evidence>
<reference evidence="8" key="2">
    <citation type="submission" date="2025-08" db="UniProtKB">
        <authorList>
            <consortium name="Ensembl"/>
        </authorList>
    </citation>
    <scope>IDENTIFICATION</scope>
</reference>
<dbReference type="RefSeq" id="XP_029963444.1">
    <property type="nucleotide sequence ID" value="XM_030107584.1"/>
</dbReference>
<evidence type="ECO:0000256" key="1">
    <source>
        <dbReference type="ARBA" id="ARBA00022771"/>
    </source>
</evidence>
<keyword evidence="2" id="KW-0862">Zinc</keyword>
<evidence type="ECO:0000313" key="9">
    <source>
        <dbReference type="Proteomes" id="UP000472267"/>
    </source>
</evidence>
<dbReference type="PROSITE" id="PS50188">
    <property type="entry name" value="B302_SPRY"/>
    <property type="match status" value="1"/>
</dbReference>
<dbReference type="SMART" id="SM00589">
    <property type="entry name" value="PRY"/>
    <property type="match status" value="1"/>
</dbReference>
<dbReference type="SMART" id="SM00449">
    <property type="entry name" value="SPRY"/>
    <property type="match status" value="1"/>
</dbReference>
<dbReference type="OrthoDB" id="9049620at2759"/>
<feature type="domain" description="B30.2/SPRY" evidence="7">
    <location>
        <begin position="236"/>
        <end position="427"/>
    </location>
</feature>
<evidence type="ECO:0000259" key="7">
    <source>
        <dbReference type="PROSITE" id="PS50188"/>
    </source>
</evidence>
<dbReference type="InterPro" id="IPR013320">
    <property type="entry name" value="ConA-like_dom_sf"/>
</dbReference>